<dbReference type="InterPro" id="IPR051717">
    <property type="entry name" value="MFS_MFSD6"/>
</dbReference>
<comment type="caution">
    <text evidence="9">The sequence shown here is derived from an EMBL/GenBank/DDBJ whole genome shotgun (WGS) entry which is preliminary data.</text>
</comment>
<dbReference type="GO" id="GO:0016020">
    <property type="term" value="C:membrane"/>
    <property type="evidence" value="ECO:0007669"/>
    <property type="project" value="UniProtKB-SubCell"/>
</dbReference>
<feature type="compositionally biased region" description="Polar residues" evidence="6">
    <location>
        <begin position="186"/>
        <end position="209"/>
    </location>
</feature>
<feature type="transmembrane region" description="Helical" evidence="7">
    <location>
        <begin position="409"/>
        <end position="431"/>
    </location>
</feature>
<dbReference type="PANTHER" id="PTHR16172:SF41">
    <property type="entry name" value="MAJOR FACILITATOR SUPERFAMILY DOMAIN-CONTAINING PROTEIN 6-LIKE"/>
    <property type="match status" value="1"/>
</dbReference>
<dbReference type="InterPro" id="IPR036259">
    <property type="entry name" value="MFS_trans_sf"/>
</dbReference>
<name>A0A0R0LTP1_9MICR</name>
<comment type="subcellular location">
    <subcellularLocation>
        <location evidence="1">Membrane</location>
        <topology evidence="1">Multi-pass membrane protein</topology>
    </subcellularLocation>
</comment>
<evidence type="ECO:0000313" key="10">
    <source>
        <dbReference type="Proteomes" id="UP000051530"/>
    </source>
</evidence>
<keyword evidence="4 7" id="KW-1133">Transmembrane helix</keyword>
<feature type="region of interest" description="Disordered" evidence="6">
    <location>
        <begin position="186"/>
        <end position="226"/>
    </location>
</feature>
<evidence type="ECO:0000256" key="3">
    <source>
        <dbReference type="ARBA" id="ARBA00022692"/>
    </source>
</evidence>
<feature type="transmembrane region" description="Helical" evidence="7">
    <location>
        <begin position="367"/>
        <end position="389"/>
    </location>
</feature>
<dbReference type="Pfam" id="PF12832">
    <property type="entry name" value="MFS_1_like"/>
    <property type="match status" value="1"/>
</dbReference>
<evidence type="ECO:0000256" key="1">
    <source>
        <dbReference type="ARBA" id="ARBA00004141"/>
    </source>
</evidence>
<dbReference type="SUPFAM" id="SSF103473">
    <property type="entry name" value="MFS general substrate transporter"/>
    <property type="match status" value="1"/>
</dbReference>
<feature type="transmembrane region" description="Helical" evidence="7">
    <location>
        <begin position="271"/>
        <end position="288"/>
    </location>
</feature>
<dbReference type="PANTHER" id="PTHR16172">
    <property type="entry name" value="MAJOR FACILITATOR SUPERFAMILY DOMAIN-CONTAINING PROTEIN 6-LIKE"/>
    <property type="match status" value="1"/>
</dbReference>
<feature type="transmembrane region" description="Helical" evidence="7">
    <location>
        <begin position="76"/>
        <end position="95"/>
    </location>
</feature>
<evidence type="ECO:0000256" key="2">
    <source>
        <dbReference type="ARBA" id="ARBA00005241"/>
    </source>
</evidence>
<feature type="non-terminal residue" evidence="9">
    <location>
        <position position="466"/>
    </location>
</feature>
<dbReference type="InterPro" id="IPR024989">
    <property type="entry name" value="MFS_assoc_dom"/>
</dbReference>
<dbReference type="AlphaFoldDB" id="A0A0R0LTP1"/>
<feature type="compositionally biased region" description="Low complexity" evidence="6">
    <location>
        <begin position="210"/>
        <end position="226"/>
    </location>
</feature>
<keyword evidence="3 7" id="KW-0812">Transmembrane</keyword>
<evidence type="ECO:0000313" key="9">
    <source>
        <dbReference type="EMBL" id="KRH92790.1"/>
    </source>
</evidence>
<evidence type="ECO:0000256" key="7">
    <source>
        <dbReference type="SAM" id="Phobius"/>
    </source>
</evidence>
<comment type="similarity">
    <text evidence="2">Belongs to the major facilitator superfamily. MFSD6 family.</text>
</comment>
<accession>A0A0R0LTP1</accession>
<gene>
    <name evidence="9" type="ORF">M153_2731000541</name>
</gene>
<evidence type="ECO:0000256" key="6">
    <source>
        <dbReference type="SAM" id="MobiDB-lite"/>
    </source>
</evidence>
<evidence type="ECO:0000256" key="5">
    <source>
        <dbReference type="ARBA" id="ARBA00023136"/>
    </source>
</evidence>
<feature type="transmembrane region" description="Helical" evidence="7">
    <location>
        <begin position="335"/>
        <end position="355"/>
    </location>
</feature>
<feature type="transmembrane region" description="Helical" evidence="7">
    <location>
        <begin position="443"/>
        <end position="465"/>
    </location>
</feature>
<keyword evidence="5 7" id="KW-0472">Membrane</keyword>
<sequence length="466" mass="52968">MIQAVCDSSDITNKQFSLLQSTIIFKFMSVIFFSNLADRKKNHKLLIGVNLAISSFALLFFTVAKYIPVGFKRKSFVIFCYIIYNSFTGGVFSILDTLSYNIILQINKPFSYYGKLRVGGTLGNMAVHTVLFIGQKIVETKDEATNKKYSNTLNLLAGFIAGICGSISCLWLPKYRVLEENLIPSKSNQKSSTNDQNSTENIQRSSEILQNSTENSQNSSNISTENLLRNEQNKIEENISNSKNNDDLRDKITGKKKKMGYFELFSTFRKIYTPLLVIYSLAVLIVGVDRAILSTFLTRCLEEKGVPRSLLHMSFLVRHVPEFFIYYFSQYVEKIIGIHLMFALSVCISAYRSLFFAFENCDYNESSFARCLLILFEILKGLYAAFINYSSLRIFRDLSSEQTLTFGQGLFVAIYNSLAYIVCSPIGYFLLPENKNDIKQQTFRKLFAVVGILSIFSLIAPIYAII</sequence>
<dbReference type="VEuPathDB" id="MicrosporidiaDB:M153_2731000541"/>
<evidence type="ECO:0000256" key="4">
    <source>
        <dbReference type="ARBA" id="ARBA00022989"/>
    </source>
</evidence>
<organism evidence="9 10">
    <name type="scientific">Pseudoloma neurophilia</name>
    <dbReference type="NCBI Taxonomy" id="146866"/>
    <lineage>
        <taxon>Eukaryota</taxon>
        <taxon>Fungi</taxon>
        <taxon>Fungi incertae sedis</taxon>
        <taxon>Microsporidia</taxon>
        <taxon>Pseudoloma</taxon>
    </lineage>
</organism>
<feature type="transmembrane region" description="Helical" evidence="7">
    <location>
        <begin position="45"/>
        <end position="64"/>
    </location>
</feature>
<feature type="domain" description="Major facilitator superfamily associated" evidence="8">
    <location>
        <begin position="23"/>
        <end position="427"/>
    </location>
</feature>
<reference evidence="9 10" key="1">
    <citation type="submission" date="2015-07" db="EMBL/GenBank/DDBJ databases">
        <title>The genome of Pseudoloma neurophilia, a relevant intracellular parasite of the zebrafish.</title>
        <authorList>
            <person name="Ndikumana S."/>
            <person name="Pelin A."/>
            <person name="Sanders J."/>
            <person name="Corradi N."/>
        </authorList>
    </citation>
    <scope>NUCLEOTIDE SEQUENCE [LARGE SCALE GENOMIC DNA]</scope>
    <source>
        <strain evidence="9 10">MK1</strain>
    </source>
</reference>
<dbReference type="EMBL" id="LGUB01000679">
    <property type="protein sequence ID" value="KRH92790.1"/>
    <property type="molecule type" value="Genomic_DNA"/>
</dbReference>
<dbReference type="Gene3D" id="1.20.1250.20">
    <property type="entry name" value="MFS general substrate transporter like domains"/>
    <property type="match status" value="1"/>
</dbReference>
<dbReference type="Proteomes" id="UP000051530">
    <property type="component" value="Unassembled WGS sequence"/>
</dbReference>
<feature type="transmembrane region" description="Helical" evidence="7">
    <location>
        <begin position="153"/>
        <end position="173"/>
    </location>
</feature>
<protein>
    <submittedName>
        <fullName evidence="9">Major Facilitator Superfamily (MFS)</fullName>
    </submittedName>
</protein>
<keyword evidence="10" id="KW-1185">Reference proteome</keyword>
<feature type="transmembrane region" description="Helical" evidence="7">
    <location>
        <begin position="16"/>
        <end position="33"/>
    </location>
</feature>
<proteinExistence type="inferred from homology"/>
<evidence type="ECO:0000259" key="8">
    <source>
        <dbReference type="Pfam" id="PF12832"/>
    </source>
</evidence>